<feature type="domain" description="ANTAR" evidence="5">
    <location>
        <begin position="163"/>
        <end position="224"/>
    </location>
</feature>
<organism evidence="6 7">
    <name type="scientific">Auraticoccus cholistanensis</name>
    <dbReference type="NCBI Taxonomy" id="2656650"/>
    <lineage>
        <taxon>Bacteria</taxon>
        <taxon>Bacillati</taxon>
        <taxon>Actinomycetota</taxon>
        <taxon>Actinomycetes</taxon>
        <taxon>Propionibacteriales</taxon>
        <taxon>Propionibacteriaceae</taxon>
        <taxon>Auraticoccus</taxon>
    </lineage>
</organism>
<evidence type="ECO:0000313" key="6">
    <source>
        <dbReference type="EMBL" id="MVA75423.1"/>
    </source>
</evidence>
<dbReference type="SUPFAM" id="SSF52172">
    <property type="entry name" value="CheY-like"/>
    <property type="match status" value="1"/>
</dbReference>
<evidence type="ECO:0000256" key="1">
    <source>
        <dbReference type="ARBA" id="ARBA00022679"/>
    </source>
</evidence>
<sequence>MSDLLSLHEQLARTVLVGRELADVLGDVTAIARGAVPGVEAASITLIRGDRAYSAAYDGQLAKDVDEMQYDRGYGPCLEAGLGARTVVVSDVSTETRWPDYIEQAAARGVGSSVSLPLPFQSVTVGALNVYSRRPHGFAEEDVVLAEEVAAWTALAVGNADAAARTRDDLAHLRIAMQSRSVIEQAKGILMERYQLDQDHAFAVLSRVSQTSNTRLREVAAELVRTRVLPGG</sequence>
<dbReference type="RefSeq" id="WP_156608498.1">
    <property type="nucleotide sequence ID" value="NZ_WPCU01000004.1"/>
</dbReference>
<keyword evidence="7" id="KW-1185">Reference proteome</keyword>
<dbReference type="SMART" id="SM00065">
    <property type="entry name" value="GAF"/>
    <property type="match status" value="1"/>
</dbReference>
<dbReference type="InterPro" id="IPR036388">
    <property type="entry name" value="WH-like_DNA-bd_sf"/>
</dbReference>
<keyword evidence="1" id="KW-0808">Transferase</keyword>
<dbReference type="AlphaFoldDB" id="A0A6A9URN8"/>
<evidence type="ECO:0000256" key="4">
    <source>
        <dbReference type="ARBA" id="ARBA00023163"/>
    </source>
</evidence>
<dbReference type="EMBL" id="WPCU01000004">
    <property type="protein sequence ID" value="MVA75423.1"/>
    <property type="molecule type" value="Genomic_DNA"/>
</dbReference>
<accession>A0A6A9URN8</accession>
<protein>
    <submittedName>
        <fullName evidence="6">ANTAR domain-containing protein</fullName>
    </submittedName>
</protein>
<dbReference type="InterPro" id="IPR003018">
    <property type="entry name" value="GAF"/>
</dbReference>
<dbReference type="GO" id="GO:0016301">
    <property type="term" value="F:kinase activity"/>
    <property type="evidence" value="ECO:0007669"/>
    <property type="project" value="UniProtKB-KW"/>
</dbReference>
<dbReference type="InterPro" id="IPR011006">
    <property type="entry name" value="CheY-like_superfamily"/>
</dbReference>
<gene>
    <name evidence="6" type="ORF">GC722_05180</name>
</gene>
<dbReference type="Proteomes" id="UP000435304">
    <property type="component" value="Unassembled WGS sequence"/>
</dbReference>
<name>A0A6A9URN8_9ACTN</name>
<dbReference type="Pfam" id="PF03861">
    <property type="entry name" value="ANTAR"/>
    <property type="match status" value="1"/>
</dbReference>
<keyword evidence="3" id="KW-0805">Transcription regulation</keyword>
<dbReference type="SUPFAM" id="SSF55781">
    <property type="entry name" value="GAF domain-like"/>
    <property type="match status" value="1"/>
</dbReference>
<reference evidence="6 7" key="1">
    <citation type="submission" date="2019-12" db="EMBL/GenBank/DDBJ databases">
        <title>Auraticoccus cholistani sp. nov., an actinomycete isolated from soil of Cholistan desert.</title>
        <authorList>
            <person name="Cheema M.T."/>
        </authorList>
    </citation>
    <scope>NUCLEOTIDE SEQUENCE [LARGE SCALE GENOMIC DNA]</scope>
    <source>
        <strain evidence="6 7">F435</strain>
    </source>
</reference>
<dbReference type="InterPro" id="IPR005561">
    <property type="entry name" value="ANTAR"/>
</dbReference>
<dbReference type="InterPro" id="IPR012074">
    <property type="entry name" value="GAF_ANTAR"/>
</dbReference>
<dbReference type="SMART" id="SM01012">
    <property type="entry name" value="ANTAR"/>
    <property type="match status" value="1"/>
</dbReference>
<evidence type="ECO:0000313" key="7">
    <source>
        <dbReference type="Proteomes" id="UP000435304"/>
    </source>
</evidence>
<keyword evidence="4" id="KW-0804">Transcription</keyword>
<dbReference type="GO" id="GO:0003723">
    <property type="term" value="F:RNA binding"/>
    <property type="evidence" value="ECO:0007669"/>
    <property type="project" value="InterPro"/>
</dbReference>
<dbReference type="Gene3D" id="1.10.10.10">
    <property type="entry name" value="Winged helix-like DNA-binding domain superfamily/Winged helix DNA-binding domain"/>
    <property type="match status" value="1"/>
</dbReference>
<dbReference type="Gene3D" id="3.30.450.40">
    <property type="match status" value="1"/>
</dbReference>
<evidence type="ECO:0000256" key="3">
    <source>
        <dbReference type="ARBA" id="ARBA00023015"/>
    </source>
</evidence>
<keyword evidence="2" id="KW-0418">Kinase</keyword>
<dbReference type="Pfam" id="PF13185">
    <property type="entry name" value="GAF_2"/>
    <property type="match status" value="1"/>
</dbReference>
<proteinExistence type="predicted"/>
<dbReference type="InterPro" id="IPR029016">
    <property type="entry name" value="GAF-like_dom_sf"/>
</dbReference>
<comment type="caution">
    <text evidence="6">The sequence shown here is derived from an EMBL/GenBank/DDBJ whole genome shotgun (WGS) entry which is preliminary data.</text>
</comment>
<evidence type="ECO:0000256" key="2">
    <source>
        <dbReference type="ARBA" id="ARBA00022777"/>
    </source>
</evidence>
<dbReference type="PIRSF" id="PIRSF036625">
    <property type="entry name" value="GAF_ANTAR"/>
    <property type="match status" value="1"/>
</dbReference>
<dbReference type="PROSITE" id="PS50921">
    <property type="entry name" value="ANTAR"/>
    <property type="match status" value="1"/>
</dbReference>
<evidence type="ECO:0000259" key="5">
    <source>
        <dbReference type="PROSITE" id="PS50921"/>
    </source>
</evidence>